<dbReference type="GeneID" id="28817600"/>
<name>A0A194XGM2_MOLSC</name>
<dbReference type="KEGG" id="psco:LY89DRAFT_488424"/>
<dbReference type="Proteomes" id="UP000070700">
    <property type="component" value="Unassembled WGS sequence"/>
</dbReference>
<accession>A0A194XGM2</accession>
<dbReference type="AlphaFoldDB" id="A0A194XGM2"/>
<protein>
    <submittedName>
        <fullName evidence="2">Uncharacterized protein</fullName>
    </submittedName>
</protein>
<evidence type="ECO:0000256" key="1">
    <source>
        <dbReference type="SAM" id="SignalP"/>
    </source>
</evidence>
<feature type="signal peptide" evidence="1">
    <location>
        <begin position="1"/>
        <end position="17"/>
    </location>
</feature>
<evidence type="ECO:0000313" key="2">
    <source>
        <dbReference type="EMBL" id="KUJ19318.1"/>
    </source>
</evidence>
<dbReference type="InParanoid" id="A0A194XGM2"/>
<dbReference type="OrthoDB" id="2910287at2759"/>
<keyword evidence="1" id="KW-0732">Signal</keyword>
<proteinExistence type="predicted"/>
<gene>
    <name evidence="2" type="ORF">LY89DRAFT_488424</name>
</gene>
<dbReference type="EMBL" id="KQ947411">
    <property type="protein sequence ID" value="KUJ19318.1"/>
    <property type="molecule type" value="Genomic_DNA"/>
</dbReference>
<keyword evidence="3" id="KW-1185">Reference proteome</keyword>
<organism evidence="2 3">
    <name type="scientific">Mollisia scopiformis</name>
    <name type="common">Conifer needle endophyte fungus</name>
    <name type="synonym">Phialocephala scopiformis</name>
    <dbReference type="NCBI Taxonomy" id="149040"/>
    <lineage>
        <taxon>Eukaryota</taxon>
        <taxon>Fungi</taxon>
        <taxon>Dikarya</taxon>
        <taxon>Ascomycota</taxon>
        <taxon>Pezizomycotina</taxon>
        <taxon>Leotiomycetes</taxon>
        <taxon>Helotiales</taxon>
        <taxon>Mollisiaceae</taxon>
        <taxon>Mollisia</taxon>
    </lineage>
</organism>
<evidence type="ECO:0000313" key="3">
    <source>
        <dbReference type="Proteomes" id="UP000070700"/>
    </source>
</evidence>
<reference evidence="2 3" key="1">
    <citation type="submission" date="2015-10" db="EMBL/GenBank/DDBJ databases">
        <title>Full genome of DAOMC 229536 Phialocephala scopiformis, a fungal endophyte of spruce producing the potent anti-insectan compound rugulosin.</title>
        <authorList>
            <consortium name="DOE Joint Genome Institute"/>
            <person name="Walker A.K."/>
            <person name="Frasz S.L."/>
            <person name="Seifert K.A."/>
            <person name="Miller J.D."/>
            <person name="Mondo S.J."/>
            <person name="Labutti K."/>
            <person name="Lipzen A."/>
            <person name="Dockter R."/>
            <person name="Kennedy M."/>
            <person name="Grigoriev I.V."/>
            <person name="Spatafora J.W."/>
        </authorList>
    </citation>
    <scope>NUCLEOTIDE SEQUENCE [LARGE SCALE GENOMIC DNA]</scope>
    <source>
        <strain evidence="2 3">CBS 120377</strain>
    </source>
</reference>
<dbReference type="RefSeq" id="XP_018073673.1">
    <property type="nucleotide sequence ID" value="XM_018207874.1"/>
</dbReference>
<dbReference type="Gene3D" id="2.60.20.10">
    <property type="entry name" value="Crystallins"/>
    <property type="match status" value="1"/>
</dbReference>
<feature type="chain" id="PRO_5008268222" evidence="1">
    <location>
        <begin position="18"/>
        <end position="111"/>
    </location>
</feature>
<sequence>MQIPGFALFSLAATAVALPSNLVARSNYNLQTCVDLNLEGNCVEMNGAYNTCTDVPTSFNDVISSIAGDQRTSCRAYMDAGCNGDSFVVPKGVQLMRIPETFNDQISSFWC</sequence>